<keyword evidence="1" id="KW-0812">Transmembrane</keyword>
<dbReference type="InterPro" id="IPR052049">
    <property type="entry name" value="Electron_transfer_protein"/>
</dbReference>
<dbReference type="InterPro" id="IPR032796">
    <property type="entry name" value="NrfD_2"/>
</dbReference>
<dbReference type="AlphaFoldDB" id="A0A0N0IPX4"/>
<sequence>MITINLPNPMGEEHWGLWIALYFFLAGTTGGAYLLSVLFYGKDQGLVRRSALWAFLGVAVGAGLLVIDLGQPLRFLNLLLNGFHPASVMWLGSWFLVLAGAGLLWVYLKPTSRGVQQGVAVLVALVVGYTAVLLMQTAKPFWNASPLLPWLFLASAATAGGALLQLWYPHEKLSRLVIASALVEGAVLALHLIWTYPAATPGVLALLVGPLAWAFWGFVVVGWGLPLFLERRNVALAALLTLVGAFLLRYFVVMAGQV</sequence>
<feature type="transmembrane region" description="Helical" evidence="1">
    <location>
        <begin position="15"/>
        <end position="39"/>
    </location>
</feature>
<gene>
    <name evidence="2" type="ORF">AN926_10225</name>
</gene>
<keyword evidence="1" id="KW-1133">Transmembrane helix</keyword>
<keyword evidence="1" id="KW-0472">Membrane</keyword>
<reference evidence="2 3" key="1">
    <citation type="submission" date="2015-09" db="EMBL/GenBank/DDBJ databases">
        <title>Draft genome sequence of Thermus scotoductus strain K1 isolated from a geothermal spring in Nagorno-Karabakh, Armenia.</title>
        <authorList>
            <person name="Saghatelyan A."/>
            <person name="Poghosyan L."/>
            <person name="Panosyan H."/>
            <person name="Birkeland N.-K."/>
        </authorList>
    </citation>
    <scope>NUCLEOTIDE SEQUENCE [LARGE SCALE GENOMIC DNA]</scope>
    <source>
        <strain evidence="2 3">K1</strain>
    </source>
</reference>
<dbReference type="Gene3D" id="1.20.1630.10">
    <property type="entry name" value="Formate dehydrogenase/DMSO reductase domain"/>
    <property type="match status" value="1"/>
</dbReference>
<dbReference type="Pfam" id="PF14589">
    <property type="entry name" value="NrfD_2"/>
    <property type="match status" value="1"/>
</dbReference>
<proteinExistence type="predicted"/>
<feature type="transmembrane region" description="Helical" evidence="1">
    <location>
        <begin position="87"/>
        <end position="107"/>
    </location>
</feature>
<evidence type="ECO:0000313" key="2">
    <source>
        <dbReference type="EMBL" id="KPD26423.1"/>
    </source>
</evidence>
<dbReference type="Proteomes" id="UP000053099">
    <property type="component" value="Unassembled WGS sequence"/>
</dbReference>
<evidence type="ECO:0000256" key="1">
    <source>
        <dbReference type="SAM" id="Phobius"/>
    </source>
</evidence>
<comment type="caution">
    <text evidence="2">The sequence shown here is derived from an EMBL/GenBank/DDBJ whole genome shotgun (WGS) entry which is preliminary data.</text>
</comment>
<name>A0A0N0IPX4_THESC</name>
<accession>A0A0N0IPX4</accession>
<protein>
    <recommendedName>
        <fullName evidence="4">Polysulphide reductase NrfD</fullName>
    </recommendedName>
</protein>
<feature type="transmembrane region" description="Helical" evidence="1">
    <location>
        <begin position="150"/>
        <end position="169"/>
    </location>
</feature>
<feature type="transmembrane region" description="Helical" evidence="1">
    <location>
        <begin position="202"/>
        <end position="227"/>
    </location>
</feature>
<dbReference type="GO" id="GO:0005886">
    <property type="term" value="C:plasma membrane"/>
    <property type="evidence" value="ECO:0007669"/>
    <property type="project" value="TreeGrafter"/>
</dbReference>
<organism evidence="2 3">
    <name type="scientific">Thermus scotoductus</name>
    <dbReference type="NCBI Taxonomy" id="37636"/>
    <lineage>
        <taxon>Bacteria</taxon>
        <taxon>Thermotogati</taxon>
        <taxon>Deinococcota</taxon>
        <taxon>Deinococci</taxon>
        <taxon>Thermales</taxon>
        <taxon>Thermaceae</taxon>
        <taxon>Thermus</taxon>
    </lineage>
</organism>
<feature type="transmembrane region" description="Helical" evidence="1">
    <location>
        <begin position="176"/>
        <end position="196"/>
    </location>
</feature>
<feature type="transmembrane region" description="Helical" evidence="1">
    <location>
        <begin position="234"/>
        <end position="252"/>
    </location>
</feature>
<evidence type="ECO:0008006" key="4">
    <source>
        <dbReference type="Google" id="ProtNLM"/>
    </source>
</evidence>
<dbReference type="EMBL" id="LJJR01000040">
    <property type="protein sequence ID" value="KPD26423.1"/>
    <property type="molecule type" value="Genomic_DNA"/>
</dbReference>
<dbReference type="PANTHER" id="PTHR34856:SF2">
    <property type="entry name" value="PROTEIN NRFD"/>
    <property type="match status" value="1"/>
</dbReference>
<dbReference type="PANTHER" id="PTHR34856">
    <property type="entry name" value="PROTEIN NRFD"/>
    <property type="match status" value="1"/>
</dbReference>
<feature type="transmembrane region" description="Helical" evidence="1">
    <location>
        <begin position="51"/>
        <end position="67"/>
    </location>
</feature>
<dbReference type="PATRIC" id="fig|37636.3.peg.1514"/>
<feature type="transmembrane region" description="Helical" evidence="1">
    <location>
        <begin position="119"/>
        <end position="138"/>
    </location>
</feature>
<evidence type="ECO:0000313" key="3">
    <source>
        <dbReference type="Proteomes" id="UP000053099"/>
    </source>
</evidence>